<feature type="signal peptide" evidence="2">
    <location>
        <begin position="1"/>
        <end position="29"/>
    </location>
</feature>
<accession>A0ABT8IXU7</accession>
<dbReference type="Gene3D" id="2.130.10.130">
    <property type="entry name" value="Integrin alpha, N-terminal"/>
    <property type="match status" value="1"/>
</dbReference>
<gene>
    <name evidence="3" type="ORF">P5G59_08530</name>
</gene>
<dbReference type="InterPro" id="IPR013517">
    <property type="entry name" value="FG-GAP"/>
</dbReference>
<dbReference type="RefSeq" id="WP_301217932.1">
    <property type="nucleotide sequence ID" value="NZ_JAROCB010000002.1"/>
</dbReference>
<dbReference type="Pfam" id="PF13517">
    <property type="entry name" value="FG-GAP_3"/>
    <property type="match status" value="1"/>
</dbReference>
<dbReference type="PANTHER" id="PTHR44103:SF1">
    <property type="entry name" value="PROPROTEIN CONVERTASE P"/>
    <property type="match status" value="1"/>
</dbReference>
<reference evidence="3" key="1">
    <citation type="submission" date="2023-03" db="EMBL/GenBank/DDBJ databases">
        <title>MT1 and MT2 Draft Genomes of Novel Species.</title>
        <authorList>
            <person name="Venkateswaran K."/>
        </authorList>
    </citation>
    <scope>NUCLEOTIDE SEQUENCE</scope>
    <source>
        <strain evidence="3">F6_8S_P_1A</strain>
    </source>
</reference>
<dbReference type="Proteomes" id="UP001174210">
    <property type="component" value="Unassembled WGS sequence"/>
</dbReference>
<evidence type="ECO:0000313" key="3">
    <source>
        <dbReference type="EMBL" id="MDN4597182.1"/>
    </source>
</evidence>
<protein>
    <submittedName>
        <fullName evidence="3">VCBS repeat-containing protein</fullName>
    </submittedName>
</protein>
<dbReference type="SUPFAM" id="SSF69318">
    <property type="entry name" value="Integrin alpha N-terminal domain"/>
    <property type="match status" value="1"/>
</dbReference>
<dbReference type="EMBL" id="JAROCB010000002">
    <property type="protein sequence ID" value="MDN4597182.1"/>
    <property type="molecule type" value="Genomic_DNA"/>
</dbReference>
<name>A0ABT8IXU7_9MICO</name>
<feature type="chain" id="PRO_5046116260" evidence="2">
    <location>
        <begin position="30"/>
        <end position="526"/>
    </location>
</feature>
<sequence length="526" mass="54385">MRRLRLRVALAAVIAMVVTLVAWPGPALAAAAIRWSPPTATTDCTTLQAGFYHSLHVTATISGLPASTTYTVRVYDSTSNAVGADGQVTTDTQGGAALDFSVSGAVVSGDFYSVLLSSGPTVITRAMVNASTCASGVAPTGNLSADAVCSTRFLGNWGDLQAFSYRVHGTVTGFVPGETYTLSAAGASGAPAAVADATGAVAYDFTVTGPLTTSGAMIQTTSQAQPVGEAMFVKADPCPAMKTDFPSLRPTESDVNGDGQSDLLAIDYSGRLLYYQNESSQNAGGVPFTTSRVIGSGWGPQYGIRMQAAGDLTGDGYSELVVIRSDGALVAYYNNINSNAGRMPYASATLIGSGWQPFVDVTLGDVNHDGFADLIAERSDHTYWLYMNHFATNPGHQPFTSGVRIAAPGYESAYGMAAVDANTDGFADLWSYSGWMAPNLTPAGATAPFGAYLAVETNALSAIGALQPQSGWAVGHYSYSPMSPGVLIANPNGNGSLVYIQVLDGTGTTSSTVIGSGWQSIRTLIS</sequence>
<dbReference type="InterPro" id="IPR028994">
    <property type="entry name" value="Integrin_alpha_N"/>
</dbReference>
<keyword evidence="1 2" id="KW-0732">Signal</keyword>
<evidence type="ECO:0000256" key="1">
    <source>
        <dbReference type="ARBA" id="ARBA00022729"/>
    </source>
</evidence>
<proteinExistence type="predicted"/>
<evidence type="ECO:0000256" key="2">
    <source>
        <dbReference type="SAM" id="SignalP"/>
    </source>
</evidence>
<keyword evidence="4" id="KW-1185">Reference proteome</keyword>
<dbReference type="PANTHER" id="PTHR44103">
    <property type="entry name" value="PROPROTEIN CONVERTASE P"/>
    <property type="match status" value="1"/>
</dbReference>
<comment type="caution">
    <text evidence="3">The sequence shown here is derived from an EMBL/GenBank/DDBJ whole genome shotgun (WGS) entry which is preliminary data.</text>
</comment>
<evidence type="ECO:0000313" key="4">
    <source>
        <dbReference type="Proteomes" id="UP001174210"/>
    </source>
</evidence>
<organism evidence="3 4">
    <name type="scientific">Leifsonia virtsii</name>
    <dbReference type="NCBI Taxonomy" id="3035915"/>
    <lineage>
        <taxon>Bacteria</taxon>
        <taxon>Bacillati</taxon>
        <taxon>Actinomycetota</taxon>
        <taxon>Actinomycetes</taxon>
        <taxon>Micrococcales</taxon>
        <taxon>Microbacteriaceae</taxon>
        <taxon>Leifsonia</taxon>
    </lineage>
</organism>